<dbReference type="OrthoDB" id="3256397at2"/>
<dbReference type="Proteomes" id="UP000292347">
    <property type="component" value="Unassembled WGS sequence"/>
</dbReference>
<evidence type="ECO:0000313" key="2">
    <source>
        <dbReference type="EMBL" id="RXZ31629.1"/>
    </source>
</evidence>
<sequence>MWIEVVGWSGSFLILLAYALLSTGRLDARGVPYQLMNVAGALGMAINGWAHGALPSVFNNAIWMGIGLLALAGLRVRRG</sequence>
<dbReference type="Pfam" id="PF26604">
    <property type="entry name" value="CBU_0592"/>
    <property type="match status" value="1"/>
</dbReference>
<organism evidence="2 3">
    <name type="scientific">Sphingomonas desiccabilis</name>
    <dbReference type="NCBI Taxonomy" id="429134"/>
    <lineage>
        <taxon>Bacteria</taxon>
        <taxon>Pseudomonadati</taxon>
        <taxon>Pseudomonadota</taxon>
        <taxon>Alphaproteobacteria</taxon>
        <taxon>Sphingomonadales</taxon>
        <taxon>Sphingomonadaceae</taxon>
        <taxon>Sphingomonas</taxon>
    </lineage>
</organism>
<keyword evidence="3" id="KW-1185">Reference proteome</keyword>
<dbReference type="RefSeq" id="WP_129341868.1">
    <property type="nucleotide sequence ID" value="NZ_JACIDD010000002.1"/>
</dbReference>
<dbReference type="EMBL" id="SDPT01000002">
    <property type="protein sequence ID" value="RXZ31629.1"/>
    <property type="molecule type" value="Genomic_DNA"/>
</dbReference>
<reference evidence="2 3" key="1">
    <citation type="submission" date="2019-01" db="EMBL/GenBank/DDBJ databases">
        <title>Sphingomonas mucosissima sp. nov. and Sphingomonas desiccabilis sp. nov., from biological soil crusts in the Colorado Plateau, USA.</title>
        <authorList>
            <person name="Zhu D."/>
        </authorList>
    </citation>
    <scope>NUCLEOTIDE SEQUENCE [LARGE SCALE GENOMIC DNA]</scope>
    <source>
        <strain evidence="2 3">CP1D</strain>
    </source>
</reference>
<dbReference type="NCBIfam" id="NF047864">
    <property type="entry name" value="CBU_0592_membra"/>
    <property type="match status" value="1"/>
</dbReference>
<comment type="caution">
    <text evidence="2">The sequence shown here is derived from an EMBL/GenBank/DDBJ whole genome shotgun (WGS) entry which is preliminary data.</text>
</comment>
<evidence type="ECO:0000313" key="3">
    <source>
        <dbReference type="Proteomes" id="UP000292347"/>
    </source>
</evidence>
<accession>A0A4Q2ITW1</accession>
<gene>
    <name evidence="2" type="ORF">EO081_10365</name>
</gene>
<name>A0A4Q2ITW1_9SPHN</name>
<evidence type="ECO:0000259" key="1">
    <source>
        <dbReference type="Pfam" id="PF26604"/>
    </source>
</evidence>
<dbReference type="InterPro" id="IPR058058">
    <property type="entry name" value="CBU_0592-like"/>
</dbReference>
<protein>
    <recommendedName>
        <fullName evidence="1">CBU-0592-like domain-containing protein</fullName>
    </recommendedName>
</protein>
<proteinExistence type="predicted"/>
<feature type="domain" description="CBU-0592-like" evidence="1">
    <location>
        <begin position="4"/>
        <end position="75"/>
    </location>
</feature>
<dbReference type="AlphaFoldDB" id="A0A4Q2ITW1"/>